<evidence type="ECO:0000256" key="1">
    <source>
        <dbReference type="SAM" id="Coils"/>
    </source>
</evidence>
<dbReference type="AlphaFoldDB" id="A0AAE2CY26"/>
<accession>A0AAE2CY26</accession>
<dbReference type="Proteomes" id="UP001293254">
    <property type="component" value="Unassembled WGS sequence"/>
</dbReference>
<dbReference type="EMBL" id="JACGWO010000001">
    <property type="protein sequence ID" value="KAK4438797.1"/>
    <property type="molecule type" value="Genomic_DNA"/>
</dbReference>
<gene>
    <name evidence="3" type="ORF">Salat_0214300</name>
</gene>
<evidence type="ECO:0000313" key="3">
    <source>
        <dbReference type="EMBL" id="KAK4438797.1"/>
    </source>
</evidence>
<reference evidence="3" key="1">
    <citation type="submission" date="2020-06" db="EMBL/GenBank/DDBJ databases">
        <authorList>
            <person name="Li T."/>
            <person name="Hu X."/>
            <person name="Zhang T."/>
            <person name="Song X."/>
            <person name="Zhang H."/>
            <person name="Dai N."/>
            <person name="Sheng W."/>
            <person name="Hou X."/>
            <person name="Wei L."/>
        </authorList>
    </citation>
    <scope>NUCLEOTIDE SEQUENCE</scope>
    <source>
        <strain evidence="3">3651</strain>
        <tissue evidence="3">Leaf</tissue>
    </source>
</reference>
<keyword evidence="1" id="KW-0175">Coiled coil</keyword>
<evidence type="ECO:0000256" key="2">
    <source>
        <dbReference type="SAM" id="MobiDB-lite"/>
    </source>
</evidence>
<reference evidence="3" key="2">
    <citation type="journal article" date="2024" name="Plant">
        <title>Genomic evolution and insights into agronomic trait innovations of Sesamum species.</title>
        <authorList>
            <person name="Miao H."/>
            <person name="Wang L."/>
            <person name="Qu L."/>
            <person name="Liu H."/>
            <person name="Sun Y."/>
            <person name="Le M."/>
            <person name="Wang Q."/>
            <person name="Wei S."/>
            <person name="Zheng Y."/>
            <person name="Lin W."/>
            <person name="Duan Y."/>
            <person name="Cao H."/>
            <person name="Xiong S."/>
            <person name="Wang X."/>
            <person name="Wei L."/>
            <person name="Li C."/>
            <person name="Ma Q."/>
            <person name="Ju M."/>
            <person name="Zhao R."/>
            <person name="Li G."/>
            <person name="Mu C."/>
            <person name="Tian Q."/>
            <person name="Mei H."/>
            <person name="Zhang T."/>
            <person name="Gao T."/>
            <person name="Zhang H."/>
        </authorList>
    </citation>
    <scope>NUCLEOTIDE SEQUENCE</scope>
    <source>
        <strain evidence="3">3651</strain>
    </source>
</reference>
<sequence>MMNRVAVRKFLPETLPVNPLSSPSTRSASATPSDVLSSGRGRSPSRTTLGVRPGSVFPKPVPSARIDVPIEVPVMEVEASPEIEASPVPSSPPFVPPSEAVPPPSFPLPVVTPQFNPKAGVLNMCKAVHRGDVESLASRPMEGFGHLLLSQTAMTPVIVVAMIKRYDKMRANLEAALSQLKGATSQTELLKKQLADEESKHREEISVLNAQVEEKDRRLAM</sequence>
<feature type="compositionally biased region" description="Low complexity" evidence="2">
    <location>
        <begin position="21"/>
        <end position="50"/>
    </location>
</feature>
<keyword evidence="4" id="KW-1185">Reference proteome</keyword>
<feature type="coiled-coil region" evidence="1">
    <location>
        <begin position="163"/>
        <end position="211"/>
    </location>
</feature>
<evidence type="ECO:0000313" key="4">
    <source>
        <dbReference type="Proteomes" id="UP001293254"/>
    </source>
</evidence>
<name>A0AAE2CY26_9LAMI</name>
<feature type="region of interest" description="Disordered" evidence="2">
    <location>
        <begin position="12"/>
        <end position="56"/>
    </location>
</feature>
<protein>
    <submittedName>
        <fullName evidence="3">Uncharacterized protein</fullName>
    </submittedName>
</protein>
<comment type="caution">
    <text evidence="3">The sequence shown here is derived from an EMBL/GenBank/DDBJ whole genome shotgun (WGS) entry which is preliminary data.</text>
</comment>
<organism evidence="3 4">
    <name type="scientific">Sesamum alatum</name>
    <dbReference type="NCBI Taxonomy" id="300844"/>
    <lineage>
        <taxon>Eukaryota</taxon>
        <taxon>Viridiplantae</taxon>
        <taxon>Streptophyta</taxon>
        <taxon>Embryophyta</taxon>
        <taxon>Tracheophyta</taxon>
        <taxon>Spermatophyta</taxon>
        <taxon>Magnoliopsida</taxon>
        <taxon>eudicotyledons</taxon>
        <taxon>Gunneridae</taxon>
        <taxon>Pentapetalae</taxon>
        <taxon>asterids</taxon>
        <taxon>lamiids</taxon>
        <taxon>Lamiales</taxon>
        <taxon>Pedaliaceae</taxon>
        <taxon>Sesamum</taxon>
    </lineage>
</organism>
<proteinExistence type="predicted"/>